<dbReference type="PROSITE" id="PS50110">
    <property type="entry name" value="RESPONSE_REGULATORY"/>
    <property type="match status" value="1"/>
</dbReference>
<dbReference type="Gene3D" id="3.40.50.2300">
    <property type="match status" value="1"/>
</dbReference>
<gene>
    <name evidence="11" type="ORF">FTV88_1328</name>
</gene>
<protein>
    <recommendedName>
        <fullName evidence="1">Stage 0 sporulation protein A homolog</fullName>
    </recommendedName>
</protein>
<evidence type="ECO:0000256" key="2">
    <source>
        <dbReference type="ARBA" id="ARBA00022553"/>
    </source>
</evidence>
<comment type="function">
    <text evidence="6">May play the central regulatory role in sporulation. It may be an element of the effector pathway responsible for the activation of sporulation genes in response to nutritional stress. Spo0A may act in concert with spo0H (a sigma factor) to control the expression of some genes that are critical to the sporulation process.</text>
</comment>
<evidence type="ECO:0000256" key="1">
    <source>
        <dbReference type="ARBA" id="ARBA00018672"/>
    </source>
</evidence>
<dbReference type="KEGG" id="hcv:FTV88_1328"/>
<feature type="region of interest" description="Disordered" evidence="8">
    <location>
        <begin position="157"/>
        <end position="203"/>
    </location>
</feature>
<feature type="modified residue" description="4-aspartylphosphate" evidence="7">
    <location>
        <position position="61"/>
    </location>
</feature>
<evidence type="ECO:0000256" key="8">
    <source>
        <dbReference type="SAM" id="MobiDB-lite"/>
    </source>
</evidence>
<dbReference type="InterPro" id="IPR001789">
    <property type="entry name" value="Sig_transdc_resp-reg_receiver"/>
</dbReference>
<dbReference type="InterPro" id="IPR058245">
    <property type="entry name" value="NreC/VraR/RcsB-like_REC"/>
</dbReference>
<dbReference type="SMART" id="SM00421">
    <property type="entry name" value="HTH_LUXR"/>
    <property type="match status" value="1"/>
</dbReference>
<feature type="domain" description="Response regulatory" evidence="10">
    <location>
        <begin position="10"/>
        <end position="126"/>
    </location>
</feature>
<feature type="compositionally biased region" description="Basic and acidic residues" evidence="8">
    <location>
        <begin position="167"/>
        <end position="178"/>
    </location>
</feature>
<evidence type="ECO:0000256" key="5">
    <source>
        <dbReference type="ARBA" id="ARBA00023163"/>
    </source>
</evidence>
<feature type="domain" description="HTH luxR-type" evidence="9">
    <location>
        <begin position="194"/>
        <end position="259"/>
    </location>
</feature>
<keyword evidence="3" id="KW-0805">Transcription regulation</keyword>
<keyword evidence="4" id="KW-0238">DNA-binding</keyword>
<dbReference type="PANTHER" id="PTHR43214">
    <property type="entry name" value="TWO-COMPONENT RESPONSE REGULATOR"/>
    <property type="match status" value="1"/>
</dbReference>
<dbReference type="PROSITE" id="PS50043">
    <property type="entry name" value="HTH_LUXR_2"/>
    <property type="match status" value="1"/>
</dbReference>
<reference evidence="12" key="1">
    <citation type="submission" date="2019-11" db="EMBL/GenBank/DDBJ databases">
        <title>Genome sequence of Heliorestis convoluta strain HH, an alkaliphilic and minimalistic phototrophic bacterium from a soda lake in Egypt.</title>
        <authorList>
            <person name="Dewey E.D."/>
            <person name="Stokes L.M."/>
            <person name="Burchell B.M."/>
            <person name="Shaffer K.N."/>
            <person name="Huntington A.M."/>
            <person name="Baker J.M."/>
            <person name="Nadendla S."/>
            <person name="Giglio M.G."/>
            <person name="Touchman J.W."/>
            <person name="Blankenship R.E."/>
            <person name="Madigan M.T."/>
            <person name="Sattley W.M."/>
        </authorList>
    </citation>
    <scope>NUCLEOTIDE SEQUENCE [LARGE SCALE GENOMIC DNA]</scope>
    <source>
        <strain evidence="12">HH</strain>
    </source>
</reference>
<dbReference type="GO" id="GO:0003677">
    <property type="term" value="F:DNA binding"/>
    <property type="evidence" value="ECO:0007669"/>
    <property type="project" value="UniProtKB-KW"/>
</dbReference>
<dbReference type="CDD" id="cd06170">
    <property type="entry name" value="LuxR_C_like"/>
    <property type="match status" value="1"/>
</dbReference>
<proteinExistence type="predicted"/>
<accession>A0A5Q2N4H7</accession>
<dbReference type="InterPro" id="IPR011006">
    <property type="entry name" value="CheY-like_superfamily"/>
</dbReference>
<dbReference type="CDD" id="cd17535">
    <property type="entry name" value="REC_NarL-like"/>
    <property type="match status" value="1"/>
</dbReference>
<dbReference type="GO" id="GO:0000160">
    <property type="term" value="P:phosphorelay signal transduction system"/>
    <property type="evidence" value="ECO:0007669"/>
    <property type="project" value="InterPro"/>
</dbReference>
<evidence type="ECO:0000313" key="11">
    <source>
        <dbReference type="EMBL" id="QGG47475.1"/>
    </source>
</evidence>
<dbReference type="InterPro" id="IPR016032">
    <property type="entry name" value="Sig_transdc_resp-reg_C-effctor"/>
</dbReference>
<dbReference type="PRINTS" id="PR00038">
    <property type="entry name" value="HTHLUXR"/>
</dbReference>
<evidence type="ECO:0000256" key="7">
    <source>
        <dbReference type="PROSITE-ProRule" id="PRU00169"/>
    </source>
</evidence>
<dbReference type="InterPro" id="IPR039420">
    <property type="entry name" value="WalR-like"/>
</dbReference>
<dbReference type="OrthoDB" id="9779069at2"/>
<keyword evidence="2 7" id="KW-0597">Phosphoprotein</keyword>
<dbReference type="SMART" id="SM00448">
    <property type="entry name" value="REC"/>
    <property type="match status" value="1"/>
</dbReference>
<name>A0A5Q2N4H7_9FIRM</name>
<dbReference type="AlphaFoldDB" id="A0A5Q2N4H7"/>
<organism evidence="11 12">
    <name type="scientific">Heliorestis convoluta</name>
    <dbReference type="NCBI Taxonomy" id="356322"/>
    <lineage>
        <taxon>Bacteria</taxon>
        <taxon>Bacillati</taxon>
        <taxon>Bacillota</taxon>
        <taxon>Clostridia</taxon>
        <taxon>Eubacteriales</taxon>
        <taxon>Heliobacteriaceae</taxon>
        <taxon>Heliorestis</taxon>
    </lineage>
</organism>
<evidence type="ECO:0000256" key="4">
    <source>
        <dbReference type="ARBA" id="ARBA00023125"/>
    </source>
</evidence>
<dbReference type="SUPFAM" id="SSF46894">
    <property type="entry name" value="C-terminal effector domain of the bipartite response regulators"/>
    <property type="match status" value="1"/>
</dbReference>
<evidence type="ECO:0000256" key="3">
    <source>
        <dbReference type="ARBA" id="ARBA00023015"/>
    </source>
</evidence>
<keyword evidence="5" id="KW-0804">Transcription</keyword>
<dbReference type="RefSeq" id="WP_153724837.1">
    <property type="nucleotide sequence ID" value="NZ_CP045875.1"/>
</dbReference>
<evidence type="ECO:0000256" key="6">
    <source>
        <dbReference type="ARBA" id="ARBA00024867"/>
    </source>
</evidence>
<keyword evidence="12" id="KW-1185">Reference proteome</keyword>
<dbReference type="PROSITE" id="PS00622">
    <property type="entry name" value="HTH_LUXR_1"/>
    <property type="match status" value="1"/>
</dbReference>
<dbReference type="InterPro" id="IPR000792">
    <property type="entry name" value="Tscrpt_reg_LuxR_C"/>
</dbReference>
<dbReference type="Proteomes" id="UP000366051">
    <property type="component" value="Chromosome"/>
</dbReference>
<sequence length="263" mass="29206">MTESKTEKIRILLADDHTLVRQGLRKILELDERMEVIDEVGDGQGAVNIARKNSPQVVLMDLHMPGMNGIEASKVIKAEMPHIGVIILTAHNDEEEILKVIDVPVDGYLLKDVNPNTLYSTIYCVAQGESVLSPLVITKALAQARLRPSGKKSLIKEAEEVQPAQEEAPRPTSREENFSKTPPAPDLMTQRFRESHPSDELTERERDVLNLIAQGASNATIAGTLYISEKTVKNHITNIFRKLQVTDRTQAALYAIKSGLVRI</sequence>
<dbReference type="EMBL" id="CP045875">
    <property type="protein sequence ID" value="QGG47475.1"/>
    <property type="molecule type" value="Genomic_DNA"/>
</dbReference>
<dbReference type="GO" id="GO:0006355">
    <property type="term" value="P:regulation of DNA-templated transcription"/>
    <property type="evidence" value="ECO:0007669"/>
    <property type="project" value="InterPro"/>
</dbReference>
<evidence type="ECO:0000313" key="12">
    <source>
        <dbReference type="Proteomes" id="UP000366051"/>
    </source>
</evidence>
<evidence type="ECO:0000259" key="10">
    <source>
        <dbReference type="PROSITE" id="PS50110"/>
    </source>
</evidence>
<dbReference type="PANTHER" id="PTHR43214:SF43">
    <property type="entry name" value="TWO-COMPONENT RESPONSE REGULATOR"/>
    <property type="match status" value="1"/>
</dbReference>
<dbReference type="Pfam" id="PF00072">
    <property type="entry name" value="Response_reg"/>
    <property type="match status" value="1"/>
</dbReference>
<dbReference type="SUPFAM" id="SSF52172">
    <property type="entry name" value="CheY-like"/>
    <property type="match status" value="1"/>
</dbReference>
<feature type="compositionally biased region" description="Basic and acidic residues" evidence="8">
    <location>
        <begin position="191"/>
        <end position="203"/>
    </location>
</feature>
<dbReference type="Pfam" id="PF00196">
    <property type="entry name" value="GerE"/>
    <property type="match status" value="1"/>
</dbReference>
<evidence type="ECO:0000259" key="9">
    <source>
        <dbReference type="PROSITE" id="PS50043"/>
    </source>
</evidence>